<reference evidence="2" key="3">
    <citation type="submission" date="2025-09" db="UniProtKB">
        <authorList>
            <consortium name="Ensembl"/>
        </authorList>
    </citation>
    <scope>IDENTIFICATION</scope>
</reference>
<dbReference type="InterPro" id="IPR036457">
    <property type="entry name" value="PPM-type-like_dom_sf"/>
</dbReference>
<dbReference type="Gene3D" id="3.60.40.10">
    <property type="entry name" value="PPM-type phosphatase domain"/>
    <property type="match status" value="1"/>
</dbReference>
<feature type="domain" description="Protein serine/threonine phosphatase 2C C-terminal" evidence="1">
    <location>
        <begin position="39"/>
        <end position="68"/>
    </location>
</feature>
<accession>A0A8D2FT67</accession>
<dbReference type="Proteomes" id="UP000694411">
    <property type="component" value="Chromosome 8"/>
</dbReference>
<evidence type="ECO:0000313" key="3">
    <source>
        <dbReference type="Proteomes" id="UP000694411"/>
    </source>
</evidence>
<evidence type="ECO:0000259" key="1">
    <source>
        <dbReference type="Pfam" id="PF07830"/>
    </source>
</evidence>
<dbReference type="GO" id="GO:0000287">
    <property type="term" value="F:magnesium ion binding"/>
    <property type="evidence" value="ECO:0007669"/>
    <property type="project" value="InterPro"/>
</dbReference>
<sequence>MGKLCGFLRSRLEVTDDPGKVCNEVVDTCLYKGSRDNMSAILICFPNAPKVSAETAKKEAELDKYLEYSFSKKKRNFAIIYISSYIQFS</sequence>
<reference evidence="2" key="1">
    <citation type="submission" date="2018-05" db="EMBL/GenBank/DDBJ databases">
        <title>Whole genome of Theropithecus gelada.</title>
        <authorList>
            <person name="Chiou K.L."/>
            <person name="Snyder-Mackler N."/>
        </authorList>
    </citation>
    <scope>NUCLEOTIDE SEQUENCE [LARGE SCALE GENOMIC DNA]</scope>
</reference>
<proteinExistence type="predicted"/>
<dbReference type="GO" id="GO:0030145">
    <property type="term" value="F:manganese ion binding"/>
    <property type="evidence" value="ECO:0007669"/>
    <property type="project" value="InterPro"/>
</dbReference>
<keyword evidence="3" id="KW-1185">Reference proteome</keyword>
<dbReference type="Pfam" id="PF07830">
    <property type="entry name" value="PP2C_C"/>
    <property type="match status" value="1"/>
</dbReference>
<dbReference type="GO" id="GO:0004721">
    <property type="term" value="F:phosphoprotein phosphatase activity"/>
    <property type="evidence" value="ECO:0007669"/>
    <property type="project" value="InterPro"/>
</dbReference>
<protein>
    <recommendedName>
        <fullName evidence="1">Protein serine/threonine phosphatase 2C C-terminal domain-containing protein</fullName>
    </recommendedName>
</protein>
<evidence type="ECO:0000313" key="2">
    <source>
        <dbReference type="Ensembl" id="ENSTGEP00000024127.1"/>
    </source>
</evidence>
<dbReference type="InterPro" id="IPR012911">
    <property type="entry name" value="PP2C_C"/>
</dbReference>
<dbReference type="SUPFAM" id="SSF81606">
    <property type="entry name" value="PP2C-like"/>
    <property type="match status" value="1"/>
</dbReference>
<reference evidence="2" key="2">
    <citation type="submission" date="2025-08" db="UniProtKB">
        <authorList>
            <consortium name="Ensembl"/>
        </authorList>
    </citation>
    <scope>IDENTIFICATION</scope>
</reference>
<name>A0A8D2FT67_THEGE</name>
<dbReference type="AlphaFoldDB" id="A0A8D2FT67"/>
<dbReference type="Ensembl" id="ENSTGET00000028774.1">
    <property type="protein sequence ID" value="ENSTGEP00000024127.1"/>
    <property type="gene ID" value="ENSTGEG00000019521.1"/>
</dbReference>
<organism evidence="2 3">
    <name type="scientific">Theropithecus gelada</name>
    <name type="common">Gelada baboon</name>
    <dbReference type="NCBI Taxonomy" id="9565"/>
    <lineage>
        <taxon>Eukaryota</taxon>
        <taxon>Metazoa</taxon>
        <taxon>Chordata</taxon>
        <taxon>Craniata</taxon>
        <taxon>Vertebrata</taxon>
        <taxon>Euteleostomi</taxon>
        <taxon>Mammalia</taxon>
        <taxon>Eutheria</taxon>
        <taxon>Euarchontoglires</taxon>
        <taxon>Primates</taxon>
        <taxon>Haplorrhini</taxon>
        <taxon>Catarrhini</taxon>
        <taxon>Cercopithecidae</taxon>
        <taxon>Cercopithecinae</taxon>
        <taxon>Theropithecus</taxon>
    </lineage>
</organism>